<feature type="domain" description="Post-SET" evidence="20">
    <location>
        <begin position="1091"/>
        <end position="1107"/>
    </location>
</feature>
<evidence type="ECO:0000256" key="11">
    <source>
        <dbReference type="ARBA" id="ARBA00022833"/>
    </source>
</evidence>
<dbReference type="SUPFAM" id="SSF57903">
    <property type="entry name" value="FYVE/PHD zinc finger"/>
    <property type="match status" value="1"/>
</dbReference>
<dbReference type="SMART" id="SM00570">
    <property type="entry name" value="AWS"/>
    <property type="match status" value="1"/>
</dbReference>
<dbReference type="InterPro" id="IPR006560">
    <property type="entry name" value="AWS_dom"/>
</dbReference>
<evidence type="ECO:0000256" key="15">
    <source>
        <dbReference type="SAM" id="MobiDB-lite"/>
    </source>
</evidence>
<dbReference type="SUPFAM" id="SSF82199">
    <property type="entry name" value="SET domain"/>
    <property type="match status" value="1"/>
</dbReference>
<evidence type="ECO:0000256" key="2">
    <source>
        <dbReference type="ARBA" id="ARBA00004286"/>
    </source>
</evidence>
<dbReference type="CDD" id="cd15565">
    <property type="entry name" value="PHD2_NSD"/>
    <property type="match status" value="1"/>
</dbReference>
<dbReference type="SUPFAM" id="SSF63748">
    <property type="entry name" value="Tudor/PWWP/MBT"/>
    <property type="match status" value="2"/>
</dbReference>
<dbReference type="Pfam" id="PF22908">
    <property type="entry name" value="PHD_NSD"/>
    <property type="match status" value="1"/>
</dbReference>
<sequence>MADITEPVNVFLETSHDYVNNNGQPNAIDVLIFDNNPVLPNSLNDMDVDVFDSLLDKPASTSSKQIKNYKVGDIVWAKIGKYPYWPSIVCVDPTLNIHYKEKKRLLIHVRFCNDKGKRSWAKTTENYNGKCELLLKYPNTLTYFKNSKKLIDTWELAVEEADNLMKIDRESRLVEFFKTFCNSDSVTPSVLKKSSEGTVAALKVRNYSRKRSLAVPKQDNDSKIMKTENIDMNCTSSGSIDIPLLSRSDDADSTVSDFSMRYAFMEDLGLKVKQETMKKKRSTKTCPPKSSVANKYDLSSSIMNSPENNDSNSVSDNQDKYPVTTATSSTRSVPHHRKLETSSSNSKKTVTRKQLIEKENSIGRKYTTVKHESRPESDTTESEAPSKYEIYSSFFLTSSQKKQLFTKTWKRACVVCKNIKDTVKCMGPCQSYFHKECLNKSEERYNRTKSIPMTTTKIQKPSGRSTRHYSKITQKNEGSIVDNPQLINNLEEKNTVKLFKKDHDVKSNGLQTLSQTQCSSYTNKETISLNQIEFDELFKNYSCILTENDNTQSELESGNEDSISGTFEEKNVTPTVPINIDDKLSFYNFKYMCSLCKAGKTNCFVCGLDIDDPRQKIVCKISSCGKYFHESCLKDWPQCQWIQGSRNNVRCVVCPHHVCHLCISDNPKSSCTTHFPSEKLTRCIKCPTAYHRSEYCLPAGCQILTYNDIICSRHFEPVKMQIYHSNATWCFICTYGGGLLVFCDLCPSAFHMECLNQDPSEFEGSFTCEECQTGRYPLYGEIVWVKIGNYRWWPAKIIFPNEVPDNVNAISHSVGQFVVRFFGTYDYYWVNRGRVFNFQEGDDENFLINNNMKVIDKVFQDSILEAAQAHCVYILEKEKNDAIVPKSFTEPPKFRRIKFNKPIGNVKNMEFDITAMTPCECDPTKPNPCGPGSDCINRMLMFECEPKVCPAGDKCDNQRFEKALYPTMVPFLTKDRGWGLKTLEDIKEGSFVIEYVGDVIDEDEFQRRCLEMYQRNEQNYYFLTIDNSRTIDAGPKGNLSRFMNHSCEPNCVTQKWTVNGDTRIGLFALHDIPSGTELVFDYRFQSCSGVEKKPCQCGATRCSKFIGVKVEEEKKKVISSNNVDKCKVSSKTKRKPLKLKDNVSDSDKSKLSKVISNDRKFSTTENKVEASNAEKIVLSKKSKSKKSIGKSSTTLKNANSEPSETPAVVKEKCKNSSRNITSITKVCNKKNN</sequence>
<dbReference type="InterPro" id="IPR001841">
    <property type="entry name" value="Znf_RING"/>
</dbReference>
<dbReference type="PROSITE" id="PS50868">
    <property type="entry name" value="POST_SET"/>
    <property type="match status" value="1"/>
</dbReference>
<feature type="domain" description="AWS" evidence="21">
    <location>
        <begin position="914"/>
        <end position="964"/>
    </location>
</feature>
<dbReference type="SMART" id="SM00293">
    <property type="entry name" value="PWWP"/>
    <property type="match status" value="2"/>
</dbReference>
<evidence type="ECO:0000256" key="8">
    <source>
        <dbReference type="ARBA" id="ARBA00022723"/>
    </source>
</evidence>
<dbReference type="GO" id="GO:0005634">
    <property type="term" value="C:nucleus"/>
    <property type="evidence" value="ECO:0007669"/>
    <property type="project" value="UniProtKB-SubCell"/>
</dbReference>
<keyword evidence="4" id="KW-0597">Phosphoprotein</keyword>
<dbReference type="PROSITE" id="PS50812">
    <property type="entry name" value="PWWP"/>
    <property type="match status" value="2"/>
</dbReference>
<evidence type="ECO:0000256" key="5">
    <source>
        <dbReference type="ARBA" id="ARBA00022603"/>
    </source>
</evidence>
<dbReference type="InterPro" id="IPR000313">
    <property type="entry name" value="PWWP_dom"/>
</dbReference>
<keyword evidence="5" id="KW-0489">Methyltransferase</keyword>
<dbReference type="GO" id="GO:0140938">
    <property type="term" value="F:histone H3 methyltransferase activity"/>
    <property type="evidence" value="ECO:0007669"/>
    <property type="project" value="UniProtKB-ARBA"/>
</dbReference>
<dbReference type="SMART" id="SM00317">
    <property type="entry name" value="SET"/>
    <property type="match status" value="1"/>
</dbReference>
<feature type="domain" description="PWWP" evidence="19">
    <location>
        <begin position="71"/>
        <end position="120"/>
    </location>
</feature>
<dbReference type="Gene3D" id="2.170.270.10">
    <property type="entry name" value="SET domain"/>
    <property type="match status" value="1"/>
</dbReference>
<keyword evidence="3" id="KW-0158">Chromosome</keyword>
<dbReference type="GO" id="GO:0032259">
    <property type="term" value="P:methylation"/>
    <property type="evidence" value="ECO:0007669"/>
    <property type="project" value="UniProtKB-KW"/>
</dbReference>
<keyword evidence="11" id="KW-0862">Zinc</keyword>
<evidence type="ECO:0000256" key="7">
    <source>
        <dbReference type="ARBA" id="ARBA00022691"/>
    </source>
</evidence>
<dbReference type="InterPro" id="IPR011011">
    <property type="entry name" value="Znf_FYVE_PHD"/>
</dbReference>
<dbReference type="InterPro" id="IPR001214">
    <property type="entry name" value="SET_dom"/>
</dbReference>
<evidence type="ECO:0000256" key="10">
    <source>
        <dbReference type="ARBA" id="ARBA00022771"/>
    </source>
</evidence>
<dbReference type="PANTHER" id="PTHR22884">
    <property type="entry name" value="SET DOMAIN PROTEINS"/>
    <property type="match status" value="1"/>
</dbReference>
<dbReference type="SMART" id="SM00508">
    <property type="entry name" value="PostSET"/>
    <property type="match status" value="1"/>
</dbReference>
<evidence type="ECO:0000256" key="4">
    <source>
        <dbReference type="ARBA" id="ARBA00022553"/>
    </source>
</evidence>
<dbReference type="Pfam" id="PF00856">
    <property type="entry name" value="SET"/>
    <property type="match status" value="1"/>
</dbReference>
<dbReference type="PROSITE" id="PS51215">
    <property type="entry name" value="AWS"/>
    <property type="match status" value="1"/>
</dbReference>
<dbReference type="GO" id="GO:0005694">
    <property type="term" value="C:chromosome"/>
    <property type="evidence" value="ECO:0007669"/>
    <property type="project" value="UniProtKB-SubCell"/>
</dbReference>
<feature type="domain" description="PWWP" evidence="19">
    <location>
        <begin position="779"/>
        <end position="841"/>
    </location>
</feature>
<feature type="compositionally biased region" description="Basic residues" evidence="15">
    <location>
        <begin position="1179"/>
        <end position="1188"/>
    </location>
</feature>
<keyword evidence="23" id="KW-1185">Reference proteome</keyword>
<dbReference type="EMBL" id="CARXXK010000001">
    <property type="protein sequence ID" value="CAI6350342.1"/>
    <property type="molecule type" value="Genomic_DNA"/>
</dbReference>
<dbReference type="InterPro" id="IPR019787">
    <property type="entry name" value="Znf_PHD-finger"/>
</dbReference>
<evidence type="ECO:0000313" key="23">
    <source>
        <dbReference type="Proteomes" id="UP001160148"/>
    </source>
</evidence>
<evidence type="ECO:0000256" key="12">
    <source>
        <dbReference type="ARBA" id="ARBA00022853"/>
    </source>
</evidence>
<comment type="caution">
    <text evidence="22">The sequence shown here is derived from an EMBL/GenBank/DDBJ whole genome shotgun (WGS) entry which is preliminary data.</text>
</comment>
<dbReference type="InterPro" id="IPR055198">
    <property type="entry name" value="NSD_PHD"/>
</dbReference>
<organism evidence="22 23">
    <name type="scientific">Macrosiphum euphorbiae</name>
    <name type="common">potato aphid</name>
    <dbReference type="NCBI Taxonomy" id="13131"/>
    <lineage>
        <taxon>Eukaryota</taxon>
        <taxon>Metazoa</taxon>
        <taxon>Ecdysozoa</taxon>
        <taxon>Arthropoda</taxon>
        <taxon>Hexapoda</taxon>
        <taxon>Insecta</taxon>
        <taxon>Pterygota</taxon>
        <taxon>Neoptera</taxon>
        <taxon>Paraneoptera</taxon>
        <taxon>Hemiptera</taxon>
        <taxon>Sternorrhyncha</taxon>
        <taxon>Aphidomorpha</taxon>
        <taxon>Aphidoidea</taxon>
        <taxon>Aphididae</taxon>
        <taxon>Macrosiphini</taxon>
        <taxon>Macrosiphum</taxon>
    </lineage>
</organism>
<keyword evidence="13" id="KW-0539">Nucleus</keyword>
<evidence type="ECO:0000259" key="20">
    <source>
        <dbReference type="PROSITE" id="PS50868"/>
    </source>
</evidence>
<evidence type="ECO:0000259" key="21">
    <source>
        <dbReference type="PROSITE" id="PS51215"/>
    </source>
</evidence>
<gene>
    <name evidence="22" type="ORF">MEUPH1_LOCUS6814</name>
</gene>
<dbReference type="PROSITE" id="PS50280">
    <property type="entry name" value="SET"/>
    <property type="match status" value="1"/>
</dbReference>
<keyword evidence="12" id="KW-0156">Chromatin regulator</keyword>
<dbReference type="Proteomes" id="UP001160148">
    <property type="component" value="Unassembled WGS sequence"/>
</dbReference>
<protein>
    <recommendedName>
        <fullName evidence="24">Histone-lysine N-methyltransferase, H3 lysine-36 and H4 lysine-20 specific</fullName>
    </recommendedName>
</protein>
<evidence type="ECO:0000259" key="19">
    <source>
        <dbReference type="PROSITE" id="PS50812"/>
    </source>
</evidence>
<dbReference type="InterPro" id="IPR003616">
    <property type="entry name" value="Post-SET_dom"/>
</dbReference>
<evidence type="ECO:0000256" key="13">
    <source>
        <dbReference type="ARBA" id="ARBA00023242"/>
    </source>
</evidence>
<evidence type="ECO:0000256" key="3">
    <source>
        <dbReference type="ARBA" id="ARBA00022454"/>
    </source>
</evidence>
<dbReference type="PROSITE" id="PS50089">
    <property type="entry name" value="ZF_RING_2"/>
    <property type="match status" value="1"/>
</dbReference>
<feature type="region of interest" description="Disordered" evidence="15">
    <location>
        <begin position="1179"/>
        <end position="1215"/>
    </location>
</feature>
<dbReference type="InterPro" id="IPR046341">
    <property type="entry name" value="SET_dom_sf"/>
</dbReference>
<keyword evidence="6" id="KW-0808">Transferase</keyword>
<dbReference type="SMART" id="SM00184">
    <property type="entry name" value="RING"/>
    <property type="match status" value="3"/>
</dbReference>
<accession>A0AAV0W3H3</accession>
<dbReference type="PROSITE" id="PS01359">
    <property type="entry name" value="ZF_PHD_1"/>
    <property type="match status" value="1"/>
</dbReference>
<dbReference type="Gene3D" id="2.30.30.140">
    <property type="match status" value="2"/>
</dbReference>
<feature type="domain" description="PHD-type" evidence="16">
    <location>
        <begin position="727"/>
        <end position="774"/>
    </location>
</feature>
<reference evidence="22 23" key="1">
    <citation type="submission" date="2023-01" db="EMBL/GenBank/DDBJ databases">
        <authorList>
            <person name="Whitehead M."/>
        </authorList>
    </citation>
    <scope>NUCLEOTIDE SEQUENCE [LARGE SCALE GENOMIC DNA]</scope>
</reference>
<dbReference type="Pfam" id="PF00628">
    <property type="entry name" value="PHD"/>
    <property type="match status" value="1"/>
</dbReference>
<dbReference type="Pfam" id="PF23004">
    <property type="entry name" value="PHDvar_NSD"/>
    <property type="match status" value="1"/>
</dbReference>
<proteinExistence type="predicted"/>
<feature type="domain" description="RING-type" evidence="17">
    <location>
        <begin position="603"/>
        <end position="654"/>
    </location>
</feature>
<keyword evidence="9" id="KW-0677">Repeat</keyword>
<dbReference type="GO" id="GO:0016279">
    <property type="term" value="F:protein-lysine N-methyltransferase activity"/>
    <property type="evidence" value="ECO:0007669"/>
    <property type="project" value="UniProtKB-ARBA"/>
</dbReference>
<dbReference type="InterPro" id="IPR055197">
    <property type="entry name" value="PHDvar_NSD"/>
</dbReference>
<dbReference type="AlphaFoldDB" id="A0AAV0W3H3"/>
<evidence type="ECO:0000259" key="18">
    <source>
        <dbReference type="PROSITE" id="PS50280"/>
    </source>
</evidence>
<feature type="compositionally biased region" description="Polar residues" evidence="15">
    <location>
        <begin position="291"/>
        <end position="303"/>
    </location>
</feature>
<dbReference type="PROSITE" id="PS50016">
    <property type="entry name" value="ZF_PHD_2"/>
    <property type="match status" value="1"/>
</dbReference>
<dbReference type="GO" id="GO:0008270">
    <property type="term" value="F:zinc ion binding"/>
    <property type="evidence" value="ECO:0007669"/>
    <property type="project" value="UniProtKB-KW"/>
</dbReference>
<dbReference type="SMART" id="SM00249">
    <property type="entry name" value="PHD"/>
    <property type="match status" value="2"/>
</dbReference>
<dbReference type="InterPro" id="IPR019786">
    <property type="entry name" value="Zinc_finger_PHD-type_CS"/>
</dbReference>
<dbReference type="InterPro" id="IPR013083">
    <property type="entry name" value="Znf_RING/FYVE/PHD"/>
</dbReference>
<dbReference type="Gene3D" id="3.30.40.10">
    <property type="entry name" value="Zinc/RING finger domain, C3HC4 (zinc finger)"/>
    <property type="match status" value="2"/>
</dbReference>
<evidence type="ECO:0000256" key="14">
    <source>
        <dbReference type="PROSITE-ProRule" id="PRU00175"/>
    </source>
</evidence>
<evidence type="ECO:0000256" key="6">
    <source>
        <dbReference type="ARBA" id="ARBA00022679"/>
    </source>
</evidence>
<feature type="compositionally biased region" description="Low complexity" evidence="15">
    <location>
        <begin position="304"/>
        <end position="316"/>
    </location>
</feature>
<feature type="domain" description="SET" evidence="18">
    <location>
        <begin position="966"/>
        <end position="1083"/>
    </location>
</feature>
<comment type="subcellular location">
    <subcellularLocation>
        <location evidence="2">Chromosome</location>
    </subcellularLocation>
    <subcellularLocation>
        <location evidence="1">Nucleus</location>
    </subcellularLocation>
</comment>
<evidence type="ECO:0008006" key="24">
    <source>
        <dbReference type="Google" id="ProtNLM"/>
    </source>
</evidence>
<dbReference type="CDD" id="cd05838">
    <property type="entry name" value="PWWP_NSD_rpt2"/>
    <property type="match status" value="1"/>
</dbReference>
<keyword evidence="10 14" id="KW-0863">Zinc-finger</keyword>
<dbReference type="Pfam" id="PF00855">
    <property type="entry name" value="PWWP"/>
    <property type="match status" value="2"/>
</dbReference>
<evidence type="ECO:0000259" key="17">
    <source>
        <dbReference type="PROSITE" id="PS50089"/>
    </source>
</evidence>
<evidence type="ECO:0000313" key="22">
    <source>
        <dbReference type="EMBL" id="CAI6350342.1"/>
    </source>
</evidence>
<feature type="region of interest" description="Disordered" evidence="15">
    <location>
        <begin position="275"/>
        <end position="384"/>
    </location>
</feature>
<name>A0AAV0W3H3_9HEMI</name>
<evidence type="ECO:0000256" key="1">
    <source>
        <dbReference type="ARBA" id="ARBA00004123"/>
    </source>
</evidence>
<dbReference type="InterPro" id="IPR001965">
    <property type="entry name" value="Znf_PHD"/>
</dbReference>
<keyword evidence="7" id="KW-0949">S-adenosyl-L-methionine</keyword>
<dbReference type="Pfam" id="PF17907">
    <property type="entry name" value="AWS"/>
    <property type="match status" value="1"/>
</dbReference>
<feature type="compositionally biased region" description="Polar residues" evidence="15">
    <location>
        <begin position="1193"/>
        <end position="1203"/>
    </location>
</feature>
<dbReference type="InterPro" id="IPR050777">
    <property type="entry name" value="SET2_Histone-Lys_MeTrsfase"/>
</dbReference>
<evidence type="ECO:0000256" key="9">
    <source>
        <dbReference type="ARBA" id="ARBA00022737"/>
    </source>
</evidence>
<keyword evidence="8" id="KW-0479">Metal-binding</keyword>
<evidence type="ECO:0000259" key="16">
    <source>
        <dbReference type="PROSITE" id="PS50016"/>
    </source>
</evidence>